<gene>
    <name evidence="3" type="ORF">KC222_16720</name>
</gene>
<feature type="domain" description="Bacteriophage N4 adsorption protein A C-terminal" evidence="2">
    <location>
        <begin position="616"/>
        <end position="777"/>
    </location>
</feature>
<evidence type="ECO:0000259" key="2">
    <source>
        <dbReference type="Pfam" id="PF13283"/>
    </source>
</evidence>
<accession>A0ABS6DKT4</accession>
<proteinExistence type="predicted"/>
<keyword evidence="1" id="KW-0732">Signal</keyword>
<comment type="caution">
    <text evidence="3">The sequence shown here is derived from an EMBL/GenBank/DDBJ whole genome shotgun (WGS) entry which is preliminary data.</text>
</comment>
<keyword evidence="4" id="KW-1185">Reference proteome</keyword>
<reference evidence="4" key="1">
    <citation type="submission" date="2023-07" db="EMBL/GenBank/DDBJ databases">
        <title>Cedecea davisae an AmpC producer and its therapeutic implications.</title>
        <authorList>
            <person name="Notter J."/>
        </authorList>
    </citation>
    <scope>NUCLEOTIDE SEQUENCE [LARGE SCALE GENOMIC DNA]</scope>
    <source>
        <strain evidence="4">1</strain>
    </source>
</reference>
<feature type="signal peptide" evidence="1">
    <location>
        <begin position="1"/>
        <end position="23"/>
    </location>
</feature>
<organism evidence="3 4">
    <name type="scientific">Cedecea davisae</name>
    <dbReference type="NCBI Taxonomy" id="158484"/>
    <lineage>
        <taxon>Bacteria</taxon>
        <taxon>Pseudomonadati</taxon>
        <taxon>Pseudomonadota</taxon>
        <taxon>Gammaproteobacteria</taxon>
        <taxon>Enterobacterales</taxon>
        <taxon>Enterobacteriaceae</taxon>
        <taxon>Cedecea</taxon>
    </lineage>
</organism>
<dbReference type="EMBL" id="JAGRYU010000030">
    <property type="protein sequence ID" value="MBU4683652.1"/>
    <property type="molecule type" value="Genomic_DNA"/>
</dbReference>
<sequence length="793" mass="89821">MKLRLKPLAALACGLFIAGQSLAATEGSKEDLGLSDYRYFRVYPHIERAQKALKANDEQRAISSFRHAHELAPDSVRLTLWLAETYRHFDHDDKARELLKEQLRKTPDNKQVRLALNAIPREVKNITNRDQLLALSAECNAEPSAECRSEVGNYALKLGELEVAFAQINDTAFRSSPAGHELINGLIQRAIYLQNWQMADRGFALQDRSATLTEEQYQQWFAILLHLGRDRRILDLQQQGVMNSPGMQLAYARSLAERKKFPELESYLASHKPELATESEKHNWRYLMVTWGGMKDPASVLPVFKPKPLTAVEMRMAQARVLKDQCDKVISILGDMSPQYDAQSWSHLAQCYQQTAPGMALYAARQASSRDNNPYYARQVSYLAFAVEDYELAQSSMRSVPAKELSDEDVTAAARSSWLAKDTVAQEYWQQVAWQRGMPEQNFEAPPSQDAATRGFALFKADDMPGARSELEKALVTMPDSPEIMRQMVYINQRLDDGVQTRSYSERVVDDIDNTVTPSKGLSDEQQKDRFAFRRVHEDSQRGWTFSFDSSLGLTTSSKNVAGAESSGPRNRSSRSYGQLEAEYRIGQNKILEGDTLSVYSRLFGGSGEHTNIAPIYMPALGLGVRWKPLREQVIYLAVEQQLPLDKATTEADVMVRASASFLNGGSHSDDWHPLGKGWFAQNIYLDAAHYVKGDNQLYTADYRQSWHQKVSGRQTLEPYWHVQYNNQTKHSRSSDTKLAGVGVRFNTWFGETHYDAFPHKASVGLEYQRVIDGHNRDVDSKNSLFLTIGVRW</sequence>
<evidence type="ECO:0000313" key="4">
    <source>
        <dbReference type="Proteomes" id="UP000686327"/>
    </source>
</evidence>
<dbReference type="InterPro" id="IPR025137">
    <property type="entry name" value="NfrA_C"/>
</dbReference>
<dbReference type="Pfam" id="PF13283">
    <property type="entry name" value="NfrA_C"/>
    <property type="match status" value="1"/>
</dbReference>
<dbReference type="Proteomes" id="UP000686327">
    <property type="component" value="Unassembled WGS sequence"/>
</dbReference>
<dbReference type="Pfam" id="PF14559">
    <property type="entry name" value="TPR_19"/>
    <property type="match status" value="1"/>
</dbReference>
<name>A0ABS6DKT4_9ENTR</name>
<dbReference type="RefSeq" id="WP_216376607.1">
    <property type="nucleotide sequence ID" value="NZ_JAGRYT010000003.1"/>
</dbReference>
<feature type="chain" id="PRO_5046820336" evidence="1">
    <location>
        <begin position="24"/>
        <end position="793"/>
    </location>
</feature>
<protein>
    <submittedName>
        <fullName evidence="3">Tetratricopeptide repeat protein</fullName>
    </submittedName>
</protein>
<evidence type="ECO:0000256" key="1">
    <source>
        <dbReference type="SAM" id="SignalP"/>
    </source>
</evidence>
<evidence type="ECO:0000313" key="3">
    <source>
        <dbReference type="EMBL" id="MBU4683652.1"/>
    </source>
</evidence>